<keyword evidence="4 6" id="KW-0479">Metal-binding</keyword>
<evidence type="ECO:0000259" key="8">
    <source>
        <dbReference type="Pfam" id="PF00557"/>
    </source>
</evidence>
<dbReference type="GO" id="GO:0006508">
    <property type="term" value="P:proteolysis"/>
    <property type="evidence" value="ECO:0007669"/>
    <property type="project" value="UniProtKB-KW"/>
</dbReference>
<comment type="caution">
    <text evidence="9">The sequence shown here is derived from an EMBL/GenBank/DDBJ whole genome shotgun (WGS) entry which is preliminary data.</text>
</comment>
<keyword evidence="2 6" id="KW-0031">Aminopeptidase</keyword>
<feature type="binding site" evidence="6">
    <location>
        <position position="114"/>
    </location>
    <ligand>
        <name>a divalent metal cation</name>
        <dbReference type="ChEBI" id="CHEBI:60240"/>
        <label>2</label>
        <note>catalytic</note>
    </ligand>
</feature>
<accession>A0A1F5EJN8</accession>
<reference evidence="9 10" key="1">
    <citation type="journal article" date="2016" name="Nat. Commun.">
        <title>Thousands of microbial genomes shed light on interconnected biogeochemical processes in an aquifer system.</title>
        <authorList>
            <person name="Anantharaman K."/>
            <person name="Brown C.T."/>
            <person name="Hug L.A."/>
            <person name="Sharon I."/>
            <person name="Castelle C.J."/>
            <person name="Probst A.J."/>
            <person name="Thomas B.C."/>
            <person name="Singh A."/>
            <person name="Wilkins M.J."/>
            <person name="Karaoz U."/>
            <person name="Brodie E.L."/>
            <person name="Williams K.H."/>
            <person name="Hubbard S.S."/>
            <person name="Banfield J.F."/>
        </authorList>
    </citation>
    <scope>NUCLEOTIDE SEQUENCE [LARGE SCALE GENOMIC DNA]</scope>
</reference>
<name>A0A1F5EJN8_9BACT</name>
<dbReference type="PANTHER" id="PTHR43330">
    <property type="entry name" value="METHIONINE AMINOPEPTIDASE"/>
    <property type="match status" value="1"/>
</dbReference>
<dbReference type="PANTHER" id="PTHR43330:SF27">
    <property type="entry name" value="METHIONINE AMINOPEPTIDASE"/>
    <property type="match status" value="1"/>
</dbReference>
<comment type="catalytic activity">
    <reaction evidence="6 7">
        <text>Release of N-terminal amino acids, preferentially methionine, from peptides and arylamides.</text>
        <dbReference type="EC" id="3.4.11.18"/>
    </reaction>
</comment>
<evidence type="ECO:0000256" key="6">
    <source>
        <dbReference type="HAMAP-Rule" id="MF_01974"/>
    </source>
</evidence>
<dbReference type="InterPro" id="IPR000994">
    <property type="entry name" value="Pept_M24"/>
</dbReference>
<evidence type="ECO:0000256" key="4">
    <source>
        <dbReference type="ARBA" id="ARBA00022723"/>
    </source>
</evidence>
<dbReference type="AlphaFoldDB" id="A0A1F5EJN8"/>
<evidence type="ECO:0000256" key="2">
    <source>
        <dbReference type="ARBA" id="ARBA00022438"/>
    </source>
</evidence>
<proteinExistence type="inferred from homology"/>
<sequence>MKLMIYSEAEINILREGGKRLAYVLGEVAKKTVPGVKIFELNDYAEKLILEGGDTPAFLNYKPEGSGFPYPASLCVSVNEGIVHGISNGNSRVLKDGDVVGLDLGLRHNGFVTDMAVTVGVGKVDNESRKLIEATKQALYEGIGQARAGNTTGDIGHAVAEFGKKARFNVAEDLGGHGVGKNVHEEPFIPNFGRKGSGDKLRSGMVLAIEPMLNAGTKRIVLDDDGYTFNTADGKKSAHFEHTILITNGEPEILTKI</sequence>
<keyword evidence="3 6" id="KW-0645">Protease</keyword>
<dbReference type="CDD" id="cd01086">
    <property type="entry name" value="MetAP1"/>
    <property type="match status" value="1"/>
</dbReference>
<dbReference type="InterPro" id="IPR036005">
    <property type="entry name" value="Creatinase/aminopeptidase-like"/>
</dbReference>
<evidence type="ECO:0000313" key="9">
    <source>
        <dbReference type="EMBL" id="OGD67622.1"/>
    </source>
</evidence>
<feature type="binding site" evidence="6">
    <location>
        <position position="241"/>
    </location>
    <ligand>
        <name>a divalent metal cation</name>
        <dbReference type="ChEBI" id="CHEBI:60240"/>
        <label>2</label>
        <note>catalytic</note>
    </ligand>
</feature>
<feature type="binding site" evidence="6">
    <location>
        <position position="241"/>
    </location>
    <ligand>
        <name>a divalent metal cation</name>
        <dbReference type="ChEBI" id="CHEBI:60240"/>
        <label>1</label>
    </ligand>
</feature>
<feature type="binding site" evidence="6">
    <location>
        <position position="114"/>
    </location>
    <ligand>
        <name>a divalent metal cation</name>
        <dbReference type="ChEBI" id="CHEBI:60240"/>
        <label>1</label>
    </ligand>
</feature>
<dbReference type="GO" id="GO:0005829">
    <property type="term" value="C:cytosol"/>
    <property type="evidence" value="ECO:0007669"/>
    <property type="project" value="TreeGrafter"/>
</dbReference>
<comment type="similarity">
    <text evidence="6">Belongs to the peptidase M24A family. Methionine aminopeptidase type 1 subfamily.</text>
</comment>
<evidence type="ECO:0000313" key="10">
    <source>
        <dbReference type="Proteomes" id="UP000179003"/>
    </source>
</evidence>
<dbReference type="EC" id="3.4.11.18" evidence="6 7"/>
<dbReference type="GO" id="GO:0004239">
    <property type="term" value="F:initiator methionyl aminopeptidase activity"/>
    <property type="evidence" value="ECO:0007669"/>
    <property type="project" value="UniProtKB-UniRule"/>
</dbReference>
<comment type="subunit">
    <text evidence="6">Monomer.</text>
</comment>
<dbReference type="Proteomes" id="UP000179003">
    <property type="component" value="Unassembled WGS sequence"/>
</dbReference>
<feature type="binding site" evidence="6">
    <location>
        <position position="210"/>
    </location>
    <ligand>
        <name>a divalent metal cation</name>
        <dbReference type="ChEBI" id="CHEBI:60240"/>
        <label>2</label>
        <note>catalytic</note>
    </ligand>
</feature>
<dbReference type="InterPro" id="IPR001714">
    <property type="entry name" value="Pept_M24_MAP"/>
</dbReference>
<protein>
    <recommendedName>
        <fullName evidence="6 7">Methionine aminopeptidase</fullName>
        <shortName evidence="6">MAP</shortName>
        <shortName evidence="6">MetAP</shortName>
        <ecNumber evidence="6 7">3.4.11.18</ecNumber>
    </recommendedName>
    <alternativeName>
        <fullName evidence="6">Peptidase M</fullName>
    </alternativeName>
</protein>
<feature type="binding site" evidence="6">
    <location>
        <position position="103"/>
    </location>
    <ligand>
        <name>a divalent metal cation</name>
        <dbReference type="ChEBI" id="CHEBI:60240"/>
        <label>1</label>
    </ligand>
</feature>
<comment type="cofactor">
    <cofactor evidence="6">
        <name>Co(2+)</name>
        <dbReference type="ChEBI" id="CHEBI:48828"/>
    </cofactor>
    <cofactor evidence="6">
        <name>Zn(2+)</name>
        <dbReference type="ChEBI" id="CHEBI:29105"/>
    </cofactor>
    <cofactor evidence="6">
        <name>Mn(2+)</name>
        <dbReference type="ChEBI" id="CHEBI:29035"/>
    </cofactor>
    <cofactor evidence="6">
        <name>Fe(2+)</name>
        <dbReference type="ChEBI" id="CHEBI:29033"/>
    </cofactor>
    <text evidence="6">Binds 2 divalent metal cations per subunit. Has a high-affinity and a low affinity metal-binding site. The true nature of the physiological cofactor is under debate. The enzyme is active with cobalt, zinc, manganese or divalent iron ions. Most likely, methionine aminopeptidases function as mononuclear Fe(2+)-metalloproteases under physiological conditions, and the catalytically relevant metal-binding site has been assigned to the histidine-containing high-affinity site.</text>
</comment>
<dbReference type="GO" id="GO:0070006">
    <property type="term" value="F:metalloaminopeptidase activity"/>
    <property type="evidence" value="ECO:0007669"/>
    <property type="project" value="UniProtKB-UniRule"/>
</dbReference>
<dbReference type="Pfam" id="PF00557">
    <property type="entry name" value="Peptidase_M24"/>
    <property type="match status" value="1"/>
</dbReference>
<dbReference type="HAMAP" id="MF_01974">
    <property type="entry name" value="MetAP_1"/>
    <property type="match status" value="1"/>
</dbReference>
<evidence type="ECO:0000256" key="3">
    <source>
        <dbReference type="ARBA" id="ARBA00022670"/>
    </source>
</evidence>
<dbReference type="InterPro" id="IPR002467">
    <property type="entry name" value="Pept_M24A_MAP1"/>
</dbReference>
<dbReference type="Gene3D" id="3.90.230.10">
    <property type="entry name" value="Creatinase/methionine aminopeptidase superfamily"/>
    <property type="match status" value="1"/>
</dbReference>
<dbReference type="PRINTS" id="PR00599">
    <property type="entry name" value="MAPEPTIDASE"/>
</dbReference>
<dbReference type="NCBIfam" id="TIGR00500">
    <property type="entry name" value="met_pdase_I"/>
    <property type="match status" value="1"/>
</dbReference>
<dbReference type="STRING" id="1797582.A2442_03560"/>
<comment type="function">
    <text evidence="1 6">Removes the N-terminal methionine from nascent proteins. The N-terminal methionine is often cleaved when the second residue in the primary sequence is small and uncharged (Met-Ala-, Cys, Gly, Pro, Ser, Thr, or Val). Requires deformylation of the N(alpha)-formylated initiator methionine before it can be hydrolyzed.</text>
</comment>
<dbReference type="GO" id="GO:0046872">
    <property type="term" value="F:metal ion binding"/>
    <property type="evidence" value="ECO:0007669"/>
    <property type="project" value="UniProtKB-UniRule"/>
</dbReference>
<feature type="binding site" evidence="6">
    <location>
        <position position="177"/>
    </location>
    <ligand>
        <name>a divalent metal cation</name>
        <dbReference type="ChEBI" id="CHEBI:60240"/>
        <label>2</label>
        <note>catalytic</note>
    </ligand>
</feature>
<evidence type="ECO:0000256" key="5">
    <source>
        <dbReference type="ARBA" id="ARBA00022801"/>
    </source>
</evidence>
<organism evidence="9 10">
    <name type="scientific">Candidatus Campbellbacteria bacterium RIFOXYC2_FULL_35_25</name>
    <dbReference type="NCBI Taxonomy" id="1797582"/>
    <lineage>
        <taxon>Bacteria</taxon>
        <taxon>Candidatus Campbelliibacteriota</taxon>
    </lineage>
</organism>
<feature type="domain" description="Peptidase M24" evidence="8">
    <location>
        <begin position="14"/>
        <end position="248"/>
    </location>
</feature>
<feature type="binding site" evidence="6">
    <location>
        <position position="184"/>
    </location>
    <ligand>
        <name>substrate</name>
    </ligand>
</feature>
<dbReference type="EMBL" id="MFAE01000002">
    <property type="protein sequence ID" value="OGD67622.1"/>
    <property type="molecule type" value="Genomic_DNA"/>
</dbReference>
<gene>
    <name evidence="6" type="primary">map</name>
    <name evidence="9" type="ORF">A2442_03560</name>
</gene>
<keyword evidence="5 6" id="KW-0378">Hydrolase</keyword>
<evidence type="ECO:0000256" key="1">
    <source>
        <dbReference type="ARBA" id="ARBA00002521"/>
    </source>
</evidence>
<evidence type="ECO:0000256" key="7">
    <source>
        <dbReference type="RuleBase" id="RU003653"/>
    </source>
</evidence>
<dbReference type="SUPFAM" id="SSF55920">
    <property type="entry name" value="Creatinase/aminopeptidase"/>
    <property type="match status" value="1"/>
</dbReference>
<feature type="binding site" evidence="6">
    <location>
        <position position="84"/>
    </location>
    <ligand>
        <name>substrate</name>
    </ligand>
</feature>